<dbReference type="InterPro" id="IPR051406">
    <property type="entry name" value="PLD_domain"/>
</dbReference>
<dbReference type="Gene3D" id="3.30.870.10">
    <property type="entry name" value="Endonuclease Chain A"/>
    <property type="match status" value="1"/>
</dbReference>
<dbReference type="GO" id="GO:0016042">
    <property type="term" value="P:lipid catabolic process"/>
    <property type="evidence" value="ECO:0007669"/>
    <property type="project" value="UniProtKB-KW"/>
</dbReference>
<dbReference type="SMART" id="SM00155">
    <property type="entry name" value="PLDc"/>
    <property type="match status" value="1"/>
</dbReference>
<evidence type="ECO:0000256" key="1">
    <source>
        <dbReference type="ARBA" id="ARBA00022801"/>
    </source>
</evidence>
<organism evidence="8 9">
    <name type="scientific">Mortierella polycephala</name>
    <dbReference type="NCBI Taxonomy" id="41804"/>
    <lineage>
        <taxon>Eukaryota</taxon>
        <taxon>Fungi</taxon>
        <taxon>Fungi incertae sedis</taxon>
        <taxon>Mucoromycota</taxon>
        <taxon>Mortierellomycotina</taxon>
        <taxon>Mortierellomycetes</taxon>
        <taxon>Mortierellales</taxon>
        <taxon>Mortierellaceae</taxon>
        <taxon>Mortierella</taxon>
    </lineage>
</organism>
<evidence type="ECO:0000256" key="6">
    <source>
        <dbReference type="SAM" id="MobiDB-lite"/>
    </source>
</evidence>
<dbReference type="EMBL" id="JAAAJA010000222">
    <property type="protein sequence ID" value="KAG0258349.1"/>
    <property type="molecule type" value="Genomic_DNA"/>
</dbReference>
<dbReference type="GO" id="GO:0016891">
    <property type="term" value="F:RNA endonuclease activity producing 5'-phosphomonoesters, hydrolytic mechanism"/>
    <property type="evidence" value="ECO:0007669"/>
    <property type="project" value="TreeGrafter"/>
</dbReference>
<dbReference type="PROSITE" id="PS50035">
    <property type="entry name" value="PLD"/>
    <property type="match status" value="1"/>
</dbReference>
<protein>
    <recommendedName>
        <fullName evidence="5">Mitochondrial cardiolipin hydrolase</fullName>
    </recommendedName>
</protein>
<feature type="region of interest" description="Disordered" evidence="6">
    <location>
        <begin position="95"/>
        <end position="117"/>
    </location>
</feature>
<keyword evidence="1" id="KW-0378">Hydrolase</keyword>
<keyword evidence="3" id="KW-0443">Lipid metabolism</keyword>
<dbReference type="PANTHER" id="PTHR43856:SF1">
    <property type="entry name" value="MITOCHONDRIAL CARDIOLIPIN HYDROLASE"/>
    <property type="match status" value="1"/>
</dbReference>
<comment type="caution">
    <text evidence="8">The sequence shown here is derived from an EMBL/GenBank/DDBJ whole genome shotgun (WGS) entry which is preliminary data.</text>
</comment>
<evidence type="ECO:0000256" key="4">
    <source>
        <dbReference type="ARBA" id="ARBA00038012"/>
    </source>
</evidence>
<evidence type="ECO:0000313" key="9">
    <source>
        <dbReference type="Proteomes" id="UP000726737"/>
    </source>
</evidence>
<keyword evidence="2" id="KW-0442">Lipid degradation</keyword>
<gene>
    <name evidence="8" type="ORF">BG011_003341</name>
</gene>
<proteinExistence type="inferred from homology"/>
<name>A0A9P6Q594_9FUNG</name>
<dbReference type="OrthoDB" id="5205528at2759"/>
<dbReference type="InterPro" id="IPR025202">
    <property type="entry name" value="PLD-like_dom"/>
</dbReference>
<evidence type="ECO:0000256" key="3">
    <source>
        <dbReference type="ARBA" id="ARBA00023098"/>
    </source>
</evidence>
<dbReference type="InterPro" id="IPR001736">
    <property type="entry name" value="PLipase_D/transphosphatidylase"/>
</dbReference>
<reference evidence="8" key="1">
    <citation type="journal article" date="2020" name="Fungal Divers.">
        <title>Resolving the Mortierellaceae phylogeny through synthesis of multi-gene phylogenetics and phylogenomics.</title>
        <authorList>
            <person name="Vandepol N."/>
            <person name="Liber J."/>
            <person name="Desiro A."/>
            <person name="Na H."/>
            <person name="Kennedy M."/>
            <person name="Barry K."/>
            <person name="Grigoriev I.V."/>
            <person name="Miller A.N."/>
            <person name="O'Donnell K."/>
            <person name="Stajich J.E."/>
            <person name="Bonito G."/>
        </authorList>
    </citation>
    <scope>NUCLEOTIDE SEQUENCE</scope>
    <source>
        <strain evidence="8">KOD948</strain>
    </source>
</reference>
<feature type="domain" description="PLD phosphodiesterase" evidence="7">
    <location>
        <begin position="208"/>
        <end position="235"/>
    </location>
</feature>
<dbReference type="PANTHER" id="PTHR43856">
    <property type="entry name" value="CARDIOLIPIN HYDROLASE"/>
    <property type="match status" value="1"/>
</dbReference>
<evidence type="ECO:0000313" key="8">
    <source>
        <dbReference type="EMBL" id="KAG0258349.1"/>
    </source>
</evidence>
<evidence type="ECO:0000259" key="7">
    <source>
        <dbReference type="PROSITE" id="PS50035"/>
    </source>
</evidence>
<dbReference type="SUPFAM" id="SSF56024">
    <property type="entry name" value="Phospholipase D/nuclease"/>
    <property type="match status" value="1"/>
</dbReference>
<comment type="similarity">
    <text evidence="4">Belongs to the phospholipase D family. MitoPLD/Zucchini subfamily.</text>
</comment>
<keyword evidence="9" id="KW-1185">Reference proteome</keyword>
<dbReference type="CDD" id="cd09171">
    <property type="entry name" value="PLDc_vPLD6_like"/>
    <property type="match status" value="1"/>
</dbReference>
<feature type="region of interest" description="Disordered" evidence="6">
    <location>
        <begin position="31"/>
        <end position="50"/>
    </location>
</feature>
<accession>A0A9P6Q594</accession>
<dbReference type="AlphaFoldDB" id="A0A9P6Q594"/>
<dbReference type="Pfam" id="PF13091">
    <property type="entry name" value="PLDc_2"/>
    <property type="match status" value="1"/>
</dbReference>
<evidence type="ECO:0000256" key="5">
    <source>
        <dbReference type="ARBA" id="ARBA00040549"/>
    </source>
</evidence>
<dbReference type="Proteomes" id="UP000726737">
    <property type="component" value="Unassembled WGS sequence"/>
</dbReference>
<sequence>MNIAYSSVVKETITENGATRERLVTVVENHVREHGTSPPLKQLFDAAREASSSDHDREVISWLESAISKEHRRSHDSSSSHGLGRIGRHLEQKLKLHDHGSESESESDQDGDKEQGRRHKGHIFVSPVFFPSEESFGHLISTLDGAKKSLDICVFTITDDQISRAIIRAHERGLRVRIVSDDAKSEDLGSDVKRLAKENGIPTRVDGSVSHMHHKFVIIDDALVITGSYNWTKGARFDNREDLTLTNSGRAVRAFQAEFDKLWEEFESYEL</sequence>
<evidence type="ECO:0000256" key="2">
    <source>
        <dbReference type="ARBA" id="ARBA00022963"/>
    </source>
</evidence>